<dbReference type="InterPro" id="IPR050171">
    <property type="entry name" value="MFS_Transporters"/>
</dbReference>
<comment type="subcellular location">
    <subcellularLocation>
        <location evidence="1">Cell membrane</location>
        <topology evidence="1">Multi-pass membrane protein</topology>
    </subcellularLocation>
</comment>
<feature type="transmembrane region" description="Helical" evidence="7">
    <location>
        <begin position="20"/>
        <end position="44"/>
    </location>
</feature>
<evidence type="ECO:0000256" key="1">
    <source>
        <dbReference type="ARBA" id="ARBA00004651"/>
    </source>
</evidence>
<dbReference type="Proteomes" id="UP000321204">
    <property type="component" value="Chromosome"/>
</dbReference>
<evidence type="ECO:0000256" key="2">
    <source>
        <dbReference type="ARBA" id="ARBA00022448"/>
    </source>
</evidence>
<keyword evidence="5 7" id="KW-1133">Transmembrane helix</keyword>
<evidence type="ECO:0000313" key="10">
    <source>
        <dbReference type="Proteomes" id="UP000321204"/>
    </source>
</evidence>
<dbReference type="AlphaFoldDB" id="A0A5B8UIX9"/>
<feature type="transmembrane region" description="Helical" evidence="7">
    <location>
        <begin position="374"/>
        <end position="393"/>
    </location>
</feature>
<dbReference type="OrthoDB" id="5379144at2"/>
<dbReference type="SUPFAM" id="SSF103473">
    <property type="entry name" value="MFS general substrate transporter"/>
    <property type="match status" value="1"/>
</dbReference>
<feature type="domain" description="Major facilitator superfamily (MFS) profile" evidence="8">
    <location>
        <begin position="1"/>
        <end position="397"/>
    </location>
</feature>
<dbReference type="PANTHER" id="PTHR23517:SF2">
    <property type="entry name" value="MULTIDRUG RESISTANCE PROTEIN MDTH"/>
    <property type="match status" value="1"/>
</dbReference>
<feature type="transmembrane region" description="Helical" evidence="7">
    <location>
        <begin position="219"/>
        <end position="243"/>
    </location>
</feature>
<dbReference type="Gene3D" id="1.20.1250.20">
    <property type="entry name" value="MFS general substrate transporter like domains"/>
    <property type="match status" value="1"/>
</dbReference>
<evidence type="ECO:0000256" key="4">
    <source>
        <dbReference type="ARBA" id="ARBA00022692"/>
    </source>
</evidence>
<evidence type="ECO:0000259" key="8">
    <source>
        <dbReference type="PROSITE" id="PS50850"/>
    </source>
</evidence>
<feature type="transmembrane region" description="Helical" evidence="7">
    <location>
        <begin position="149"/>
        <end position="166"/>
    </location>
</feature>
<keyword evidence="2" id="KW-0813">Transport</keyword>
<keyword evidence="3" id="KW-1003">Cell membrane</keyword>
<protein>
    <submittedName>
        <fullName evidence="9">MFS transporter</fullName>
    </submittedName>
</protein>
<dbReference type="KEGG" id="fgg:FSB75_09140"/>
<dbReference type="GO" id="GO:0022857">
    <property type="term" value="F:transmembrane transporter activity"/>
    <property type="evidence" value="ECO:0007669"/>
    <property type="project" value="InterPro"/>
</dbReference>
<dbReference type="GO" id="GO:0005886">
    <property type="term" value="C:plasma membrane"/>
    <property type="evidence" value="ECO:0007669"/>
    <property type="project" value="UniProtKB-SubCell"/>
</dbReference>
<evidence type="ECO:0000256" key="5">
    <source>
        <dbReference type="ARBA" id="ARBA00022989"/>
    </source>
</evidence>
<feature type="transmembrane region" description="Helical" evidence="7">
    <location>
        <begin position="307"/>
        <end position="327"/>
    </location>
</feature>
<feature type="transmembrane region" description="Helical" evidence="7">
    <location>
        <begin position="56"/>
        <end position="74"/>
    </location>
</feature>
<dbReference type="PROSITE" id="PS50850">
    <property type="entry name" value="MFS"/>
    <property type="match status" value="1"/>
</dbReference>
<evidence type="ECO:0000256" key="7">
    <source>
        <dbReference type="SAM" id="Phobius"/>
    </source>
</evidence>
<evidence type="ECO:0000313" key="9">
    <source>
        <dbReference type="EMBL" id="QEC56050.1"/>
    </source>
</evidence>
<dbReference type="PANTHER" id="PTHR23517">
    <property type="entry name" value="RESISTANCE PROTEIN MDTM, PUTATIVE-RELATED-RELATED"/>
    <property type="match status" value="1"/>
</dbReference>
<proteinExistence type="predicted"/>
<gene>
    <name evidence="9" type="ORF">FSB75_09140</name>
</gene>
<dbReference type="InterPro" id="IPR036259">
    <property type="entry name" value="MFS_trans_sf"/>
</dbReference>
<dbReference type="InterPro" id="IPR011701">
    <property type="entry name" value="MFS"/>
</dbReference>
<keyword evidence="10" id="KW-1185">Reference proteome</keyword>
<keyword evidence="4 7" id="KW-0812">Transmembrane</keyword>
<reference evidence="9 10" key="1">
    <citation type="journal article" date="2015" name="Int. J. Syst. Evol. Microbiol.">
        <title>Flavisolibacter ginsenosidimutans sp. nov., with ginsenoside-converting activity isolated from soil used for cultivating ginseng.</title>
        <authorList>
            <person name="Zhao Y."/>
            <person name="Liu Q."/>
            <person name="Kang M.S."/>
            <person name="Jin F."/>
            <person name="Yu H."/>
            <person name="Im W.T."/>
        </authorList>
    </citation>
    <scope>NUCLEOTIDE SEQUENCE [LARGE SCALE GENOMIC DNA]</scope>
    <source>
        <strain evidence="9 10">Gsoil 636</strain>
    </source>
</reference>
<feature type="transmembrane region" description="Helical" evidence="7">
    <location>
        <begin position="347"/>
        <end position="368"/>
    </location>
</feature>
<accession>A0A5B8UIX9</accession>
<keyword evidence="6 7" id="KW-0472">Membrane</keyword>
<evidence type="ECO:0000256" key="6">
    <source>
        <dbReference type="ARBA" id="ARBA00023136"/>
    </source>
</evidence>
<feature type="transmembrane region" description="Helical" evidence="7">
    <location>
        <begin position="284"/>
        <end position="301"/>
    </location>
</feature>
<name>A0A5B8UIX9_9BACT</name>
<feature type="transmembrane region" description="Helical" evidence="7">
    <location>
        <begin position="255"/>
        <end position="277"/>
    </location>
</feature>
<dbReference type="Pfam" id="PF07690">
    <property type="entry name" value="MFS_1"/>
    <property type="match status" value="1"/>
</dbReference>
<feature type="transmembrane region" description="Helical" evidence="7">
    <location>
        <begin position="172"/>
        <end position="192"/>
    </location>
</feature>
<feature type="transmembrane region" description="Helical" evidence="7">
    <location>
        <begin position="80"/>
        <end position="100"/>
    </location>
</feature>
<dbReference type="EMBL" id="CP042433">
    <property type="protein sequence ID" value="QEC56050.1"/>
    <property type="molecule type" value="Genomic_DNA"/>
</dbReference>
<dbReference type="RefSeq" id="WP_146785969.1">
    <property type="nucleotide sequence ID" value="NZ_BAABIO010000001.1"/>
</dbReference>
<sequence>MLQAPAQLYKNAYSGIPRPVWWLGLVMFVNRCGTMVIPFLTVYLTTARGFSLEQAGYVMAAFGTGSILGSYLGGKLTDKFGSYYVQFFSLLLNGIMFIVLGRMQTLAQFAVCIFVLSSLGEAFRPANSVAIANYSDDGNRIRCYSLNRLAINLGWSIGPAVGGILASVNYGLLFWADGLTCIAASILLLLFLRPGTAEKKAAVKKIAQKESSAYQDGPFLRGMAFLFLIALAFFQLFSVVPVYYKSELGLNEATIGWILAMNGLLIAAVEMVLVYKLEGRKNSLTYIMTGAALIAVSFLFYESGKSATVAVVSMILVTFGEMFLFPFMNNFWVKRSGESNRGQYASVYMMAWSGASVLAPTLATQVAARAGFGTLWIVDFLFCTMAAAGFYFLKKSFDERV</sequence>
<evidence type="ECO:0000256" key="3">
    <source>
        <dbReference type="ARBA" id="ARBA00022475"/>
    </source>
</evidence>
<dbReference type="InterPro" id="IPR020846">
    <property type="entry name" value="MFS_dom"/>
</dbReference>
<organism evidence="9 10">
    <name type="scientific">Flavisolibacter ginsenosidimutans</name>
    <dbReference type="NCBI Taxonomy" id="661481"/>
    <lineage>
        <taxon>Bacteria</taxon>
        <taxon>Pseudomonadati</taxon>
        <taxon>Bacteroidota</taxon>
        <taxon>Chitinophagia</taxon>
        <taxon>Chitinophagales</taxon>
        <taxon>Chitinophagaceae</taxon>
        <taxon>Flavisolibacter</taxon>
    </lineage>
</organism>
<dbReference type="CDD" id="cd17329">
    <property type="entry name" value="MFS_MdtH_MDR_like"/>
    <property type="match status" value="1"/>
</dbReference>